<protein>
    <submittedName>
        <fullName evidence="4">LDH2 family malate/lactate/ureidoglycolate dehydrogenase</fullName>
    </submittedName>
</protein>
<dbReference type="EMBL" id="JBEPLJ010000002">
    <property type="protein sequence ID" value="MET3584642.1"/>
    <property type="molecule type" value="Genomic_DNA"/>
</dbReference>
<sequence length="158" mass="16305">MIDLALSTVAAGKIVAAQQRGERIPEGWAFDLEGNPTTDPAAALKGVLSPSGGAKGAALALMVEVMAAGLTGANFSYEASSFFEAEGAPPAVGQVIIAIDPGAGNAADRVAELAREMTSEEGVRLPGRRGQTSRRRALEDGLSVDNELMKEIEALKRA</sequence>
<organism evidence="4 5">
    <name type="scientific">Pseudorhizobium tarimense</name>
    <dbReference type="NCBI Taxonomy" id="1079109"/>
    <lineage>
        <taxon>Bacteria</taxon>
        <taxon>Pseudomonadati</taxon>
        <taxon>Pseudomonadota</taxon>
        <taxon>Alphaproteobacteria</taxon>
        <taxon>Hyphomicrobiales</taxon>
        <taxon>Rhizobiaceae</taxon>
        <taxon>Rhizobium/Agrobacterium group</taxon>
        <taxon>Pseudorhizobium</taxon>
    </lineage>
</organism>
<dbReference type="PANTHER" id="PTHR11091">
    <property type="entry name" value="OXIDOREDUCTASE-RELATED"/>
    <property type="match status" value="1"/>
</dbReference>
<comment type="caution">
    <text evidence="4">The sequence shown here is derived from an EMBL/GenBank/DDBJ whole genome shotgun (WGS) entry which is preliminary data.</text>
</comment>
<dbReference type="Pfam" id="PF02615">
    <property type="entry name" value="Ldh_2"/>
    <property type="match status" value="1"/>
</dbReference>
<accession>A0ABV2H2L8</accession>
<feature type="region of interest" description="Disordered" evidence="3">
    <location>
        <begin position="117"/>
        <end position="138"/>
    </location>
</feature>
<dbReference type="Proteomes" id="UP001549031">
    <property type="component" value="Unassembled WGS sequence"/>
</dbReference>
<dbReference type="Gene3D" id="3.30.60.50">
    <property type="entry name" value="Hypothetical oxidoreductase yiak, domain 3"/>
    <property type="match status" value="1"/>
</dbReference>
<name>A0ABV2H2L8_9HYPH</name>
<evidence type="ECO:0000256" key="3">
    <source>
        <dbReference type="SAM" id="MobiDB-lite"/>
    </source>
</evidence>
<keyword evidence="5" id="KW-1185">Reference proteome</keyword>
<keyword evidence="2" id="KW-0560">Oxidoreductase</keyword>
<evidence type="ECO:0000313" key="4">
    <source>
        <dbReference type="EMBL" id="MET3584642.1"/>
    </source>
</evidence>
<dbReference type="InterPro" id="IPR043143">
    <property type="entry name" value="Mal/L-sulf/L-lact_DH-like_NADP"/>
</dbReference>
<dbReference type="SUPFAM" id="SSF89733">
    <property type="entry name" value="L-sulfolactate dehydrogenase-like"/>
    <property type="match status" value="1"/>
</dbReference>
<gene>
    <name evidence="4" type="ORF">ABID21_000737</name>
</gene>
<evidence type="ECO:0000256" key="2">
    <source>
        <dbReference type="ARBA" id="ARBA00023002"/>
    </source>
</evidence>
<dbReference type="PANTHER" id="PTHR11091:SF0">
    <property type="entry name" value="MALATE DEHYDROGENASE"/>
    <property type="match status" value="1"/>
</dbReference>
<reference evidence="4 5" key="1">
    <citation type="submission" date="2024-06" db="EMBL/GenBank/DDBJ databases">
        <title>Genomic Encyclopedia of Type Strains, Phase IV (KMG-IV): sequencing the most valuable type-strain genomes for metagenomic binning, comparative biology and taxonomic classification.</title>
        <authorList>
            <person name="Goeker M."/>
        </authorList>
    </citation>
    <scope>NUCLEOTIDE SEQUENCE [LARGE SCALE GENOMIC DNA]</scope>
    <source>
        <strain evidence="4 5">DSM 105042</strain>
    </source>
</reference>
<evidence type="ECO:0000313" key="5">
    <source>
        <dbReference type="Proteomes" id="UP001549031"/>
    </source>
</evidence>
<dbReference type="InterPro" id="IPR003767">
    <property type="entry name" value="Malate/L-lactate_DH-like"/>
</dbReference>
<dbReference type="InterPro" id="IPR036111">
    <property type="entry name" value="Mal/L-sulfo/L-lacto_DH-like_sf"/>
</dbReference>
<dbReference type="Gene3D" id="3.30.1370.60">
    <property type="entry name" value="Hypothetical oxidoreductase yiak, domain 2"/>
    <property type="match status" value="1"/>
</dbReference>
<comment type="similarity">
    <text evidence="1">Belongs to the LDH2/MDH2 oxidoreductase family.</text>
</comment>
<proteinExistence type="inferred from homology"/>
<evidence type="ECO:0000256" key="1">
    <source>
        <dbReference type="ARBA" id="ARBA00006056"/>
    </source>
</evidence>